<organism evidence="1 2">
    <name type="scientific">Dermacentor silvarum</name>
    <name type="common">Tick</name>
    <dbReference type="NCBI Taxonomy" id="543639"/>
    <lineage>
        <taxon>Eukaryota</taxon>
        <taxon>Metazoa</taxon>
        <taxon>Ecdysozoa</taxon>
        <taxon>Arthropoda</taxon>
        <taxon>Chelicerata</taxon>
        <taxon>Arachnida</taxon>
        <taxon>Acari</taxon>
        <taxon>Parasitiformes</taxon>
        <taxon>Ixodida</taxon>
        <taxon>Ixodoidea</taxon>
        <taxon>Ixodidae</taxon>
        <taxon>Rhipicephalinae</taxon>
        <taxon>Dermacentor</taxon>
    </lineage>
</organism>
<comment type="caution">
    <text evidence="1">The sequence shown here is derived from an EMBL/GenBank/DDBJ whole genome shotgun (WGS) entry which is preliminary data.</text>
</comment>
<proteinExistence type="predicted"/>
<keyword evidence="2" id="KW-1185">Reference proteome</keyword>
<evidence type="ECO:0000313" key="1">
    <source>
        <dbReference type="EMBL" id="KAH7949094.1"/>
    </source>
</evidence>
<protein>
    <submittedName>
        <fullName evidence="1">Uncharacterized protein</fullName>
    </submittedName>
</protein>
<name>A0ACB8CQ12_DERSI</name>
<dbReference type="EMBL" id="CM023474">
    <property type="protein sequence ID" value="KAH7949094.1"/>
    <property type="molecule type" value="Genomic_DNA"/>
</dbReference>
<gene>
    <name evidence="1" type="ORF">HPB49_005103</name>
</gene>
<evidence type="ECO:0000313" key="2">
    <source>
        <dbReference type="Proteomes" id="UP000821865"/>
    </source>
</evidence>
<accession>A0ACB8CQ12</accession>
<dbReference type="Proteomes" id="UP000821865">
    <property type="component" value="Chromosome 5"/>
</dbReference>
<reference evidence="1" key="1">
    <citation type="submission" date="2020-05" db="EMBL/GenBank/DDBJ databases">
        <title>Large-scale comparative analyses of tick genomes elucidate their genetic diversity and vector capacities.</title>
        <authorList>
            <person name="Jia N."/>
            <person name="Wang J."/>
            <person name="Shi W."/>
            <person name="Du L."/>
            <person name="Sun Y."/>
            <person name="Zhan W."/>
            <person name="Jiang J."/>
            <person name="Wang Q."/>
            <person name="Zhang B."/>
            <person name="Ji P."/>
            <person name="Sakyi L.B."/>
            <person name="Cui X."/>
            <person name="Yuan T."/>
            <person name="Jiang B."/>
            <person name="Yang W."/>
            <person name="Lam T.T.-Y."/>
            <person name="Chang Q."/>
            <person name="Ding S."/>
            <person name="Wang X."/>
            <person name="Zhu J."/>
            <person name="Ruan X."/>
            <person name="Zhao L."/>
            <person name="Wei J."/>
            <person name="Que T."/>
            <person name="Du C."/>
            <person name="Cheng J."/>
            <person name="Dai P."/>
            <person name="Han X."/>
            <person name="Huang E."/>
            <person name="Gao Y."/>
            <person name="Liu J."/>
            <person name="Shao H."/>
            <person name="Ye R."/>
            <person name="Li L."/>
            <person name="Wei W."/>
            <person name="Wang X."/>
            <person name="Wang C."/>
            <person name="Yang T."/>
            <person name="Huo Q."/>
            <person name="Li W."/>
            <person name="Guo W."/>
            <person name="Chen H."/>
            <person name="Zhou L."/>
            <person name="Ni X."/>
            <person name="Tian J."/>
            <person name="Zhou Y."/>
            <person name="Sheng Y."/>
            <person name="Liu T."/>
            <person name="Pan Y."/>
            <person name="Xia L."/>
            <person name="Li J."/>
            <person name="Zhao F."/>
            <person name="Cao W."/>
        </authorList>
    </citation>
    <scope>NUCLEOTIDE SEQUENCE</scope>
    <source>
        <strain evidence="1">Dsil-2018</strain>
    </source>
</reference>
<sequence>MRRWRRQRHNKKLRRRIAKLERDIEAHSATLERQQWGQICNSLNGQMGCKKTWHLLRHLIDPGSSKSAVRKQFERIIHQYPGTDEELLEELANRYINTSHQNHKSRRTNATTTVQLPQCTGNRNQELDADISDAEVCAALHKLRTTARIDAL</sequence>